<dbReference type="FunCoup" id="B4M4M4">
    <property type="interactions" value="1"/>
</dbReference>
<evidence type="ECO:0000313" key="3">
    <source>
        <dbReference type="Proteomes" id="UP000008792"/>
    </source>
</evidence>
<proteinExistence type="predicted"/>
<accession>B4M4M4</accession>
<feature type="region of interest" description="Disordered" evidence="1">
    <location>
        <begin position="34"/>
        <end position="63"/>
    </location>
</feature>
<evidence type="ECO:0000256" key="1">
    <source>
        <dbReference type="SAM" id="MobiDB-lite"/>
    </source>
</evidence>
<feature type="region of interest" description="Disordered" evidence="1">
    <location>
        <begin position="77"/>
        <end position="152"/>
    </location>
</feature>
<dbReference type="OrthoDB" id="7871203at2759"/>
<keyword evidence="3" id="KW-1185">Reference proteome</keyword>
<sequence length="152" mass="17159">MAIGKEVISHTSLRSTATTTIIMFWTAVASSTVTPTGMEQSPGMASAAPTYQRHHTKPPRVVASSWQISNAAFRARRYEQQQQQLQAQERLEQQQQQQQQEQEKQQQQDSEIESAEPKQKSTNNKIKKVSPKSENKIIKALTSCKCTQKDTN</sequence>
<dbReference type="AlphaFoldDB" id="B4M4M4"/>
<reference evidence="2 3" key="1">
    <citation type="journal article" date="2007" name="Nature">
        <title>Evolution of genes and genomes on the Drosophila phylogeny.</title>
        <authorList>
            <consortium name="Drosophila 12 Genomes Consortium"/>
            <person name="Clark A.G."/>
            <person name="Eisen M.B."/>
            <person name="Smith D.R."/>
            <person name="Bergman C.M."/>
            <person name="Oliver B."/>
            <person name="Markow T.A."/>
            <person name="Kaufman T.C."/>
            <person name="Kellis M."/>
            <person name="Gelbart W."/>
            <person name="Iyer V.N."/>
            <person name="Pollard D.A."/>
            <person name="Sackton T.B."/>
            <person name="Larracuente A.M."/>
            <person name="Singh N.D."/>
            <person name="Abad J.P."/>
            <person name="Abt D.N."/>
            <person name="Adryan B."/>
            <person name="Aguade M."/>
            <person name="Akashi H."/>
            <person name="Anderson W.W."/>
            <person name="Aquadro C.F."/>
            <person name="Ardell D.H."/>
            <person name="Arguello R."/>
            <person name="Artieri C.G."/>
            <person name="Barbash D.A."/>
            <person name="Barker D."/>
            <person name="Barsanti P."/>
            <person name="Batterham P."/>
            <person name="Batzoglou S."/>
            <person name="Begun D."/>
            <person name="Bhutkar A."/>
            <person name="Blanco E."/>
            <person name="Bosak S.A."/>
            <person name="Bradley R.K."/>
            <person name="Brand A.D."/>
            <person name="Brent M.R."/>
            <person name="Brooks A.N."/>
            <person name="Brown R.H."/>
            <person name="Butlin R.K."/>
            <person name="Caggese C."/>
            <person name="Calvi B.R."/>
            <person name="Bernardo de Carvalho A."/>
            <person name="Caspi A."/>
            <person name="Castrezana S."/>
            <person name="Celniker S.E."/>
            <person name="Chang J.L."/>
            <person name="Chapple C."/>
            <person name="Chatterji S."/>
            <person name="Chinwalla A."/>
            <person name="Civetta A."/>
            <person name="Clifton S.W."/>
            <person name="Comeron J.M."/>
            <person name="Costello J.C."/>
            <person name="Coyne J.A."/>
            <person name="Daub J."/>
            <person name="David R.G."/>
            <person name="Delcher A.L."/>
            <person name="Delehaunty K."/>
            <person name="Do C.B."/>
            <person name="Ebling H."/>
            <person name="Edwards K."/>
            <person name="Eickbush T."/>
            <person name="Evans J.D."/>
            <person name="Filipski A."/>
            <person name="Findeiss S."/>
            <person name="Freyhult E."/>
            <person name="Fulton L."/>
            <person name="Fulton R."/>
            <person name="Garcia A.C."/>
            <person name="Gardiner A."/>
            <person name="Garfield D.A."/>
            <person name="Garvin B.E."/>
            <person name="Gibson G."/>
            <person name="Gilbert D."/>
            <person name="Gnerre S."/>
            <person name="Godfrey J."/>
            <person name="Good R."/>
            <person name="Gotea V."/>
            <person name="Gravely B."/>
            <person name="Greenberg A.J."/>
            <person name="Griffiths-Jones S."/>
            <person name="Gross S."/>
            <person name="Guigo R."/>
            <person name="Gustafson E.A."/>
            <person name="Haerty W."/>
            <person name="Hahn M.W."/>
            <person name="Halligan D.L."/>
            <person name="Halpern A.L."/>
            <person name="Halter G.M."/>
            <person name="Han M.V."/>
            <person name="Heger A."/>
            <person name="Hillier L."/>
            <person name="Hinrichs A.S."/>
            <person name="Holmes I."/>
            <person name="Hoskins R.A."/>
            <person name="Hubisz M.J."/>
            <person name="Hultmark D."/>
            <person name="Huntley M.A."/>
            <person name="Jaffe D.B."/>
            <person name="Jagadeeshan S."/>
            <person name="Jeck W.R."/>
            <person name="Johnson J."/>
            <person name="Jones C.D."/>
            <person name="Jordan W.C."/>
            <person name="Karpen G.H."/>
            <person name="Kataoka E."/>
            <person name="Keightley P.D."/>
            <person name="Kheradpour P."/>
            <person name="Kirkness E.F."/>
            <person name="Koerich L.B."/>
            <person name="Kristiansen K."/>
            <person name="Kudrna D."/>
            <person name="Kulathinal R.J."/>
            <person name="Kumar S."/>
            <person name="Kwok R."/>
            <person name="Lander E."/>
            <person name="Langley C.H."/>
            <person name="Lapoint R."/>
            <person name="Lazzaro B.P."/>
            <person name="Lee S.J."/>
            <person name="Levesque L."/>
            <person name="Li R."/>
            <person name="Lin C.F."/>
            <person name="Lin M.F."/>
            <person name="Lindblad-Toh K."/>
            <person name="Llopart A."/>
            <person name="Long M."/>
            <person name="Low L."/>
            <person name="Lozovsky E."/>
            <person name="Lu J."/>
            <person name="Luo M."/>
            <person name="Machado C.A."/>
            <person name="Makalowski W."/>
            <person name="Marzo M."/>
            <person name="Matsuda M."/>
            <person name="Matzkin L."/>
            <person name="McAllister B."/>
            <person name="McBride C.S."/>
            <person name="McKernan B."/>
            <person name="McKernan K."/>
            <person name="Mendez-Lago M."/>
            <person name="Minx P."/>
            <person name="Mollenhauer M.U."/>
            <person name="Montooth K."/>
            <person name="Mount S.M."/>
            <person name="Mu X."/>
            <person name="Myers E."/>
            <person name="Negre B."/>
            <person name="Newfeld S."/>
            <person name="Nielsen R."/>
            <person name="Noor M.A."/>
            <person name="O'Grady P."/>
            <person name="Pachter L."/>
            <person name="Papaceit M."/>
            <person name="Parisi M.J."/>
            <person name="Parisi M."/>
            <person name="Parts L."/>
            <person name="Pedersen J.S."/>
            <person name="Pesole G."/>
            <person name="Phillippy A.M."/>
            <person name="Ponting C.P."/>
            <person name="Pop M."/>
            <person name="Porcelli D."/>
            <person name="Powell J.R."/>
            <person name="Prohaska S."/>
            <person name="Pruitt K."/>
            <person name="Puig M."/>
            <person name="Quesneville H."/>
            <person name="Ram K.R."/>
            <person name="Rand D."/>
            <person name="Rasmussen M.D."/>
            <person name="Reed L.K."/>
            <person name="Reenan R."/>
            <person name="Reily A."/>
            <person name="Remington K.A."/>
            <person name="Rieger T.T."/>
            <person name="Ritchie M.G."/>
            <person name="Robin C."/>
            <person name="Rogers Y.H."/>
            <person name="Rohde C."/>
            <person name="Rozas J."/>
            <person name="Rubenfield M.J."/>
            <person name="Ruiz A."/>
            <person name="Russo S."/>
            <person name="Salzberg S.L."/>
            <person name="Sanchez-Gracia A."/>
            <person name="Saranga D.J."/>
            <person name="Sato H."/>
            <person name="Schaeffer S.W."/>
            <person name="Schatz M.C."/>
            <person name="Schlenke T."/>
            <person name="Schwartz R."/>
            <person name="Segarra C."/>
            <person name="Singh R.S."/>
            <person name="Sirot L."/>
            <person name="Sirota M."/>
            <person name="Sisneros N.B."/>
            <person name="Smith C.D."/>
            <person name="Smith T.F."/>
            <person name="Spieth J."/>
            <person name="Stage D.E."/>
            <person name="Stark A."/>
            <person name="Stephan W."/>
            <person name="Strausberg R.L."/>
            <person name="Strempel S."/>
            <person name="Sturgill D."/>
            <person name="Sutton G."/>
            <person name="Sutton G.G."/>
            <person name="Tao W."/>
            <person name="Teichmann S."/>
            <person name="Tobari Y.N."/>
            <person name="Tomimura Y."/>
            <person name="Tsolas J.M."/>
            <person name="Valente V.L."/>
            <person name="Venter E."/>
            <person name="Venter J.C."/>
            <person name="Vicario S."/>
            <person name="Vieira F.G."/>
            <person name="Vilella A.J."/>
            <person name="Villasante A."/>
            <person name="Walenz B."/>
            <person name="Wang J."/>
            <person name="Wasserman M."/>
            <person name="Watts T."/>
            <person name="Wilson D."/>
            <person name="Wilson R.K."/>
            <person name="Wing R.A."/>
            <person name="Wolfner M.F."/>
            <person name="Wong A."/>
            <person name="Wong G.K."/>
            <person name="Wu C.I."/>
            <person name="Wu G."/>
            <person name="Yamamoto D."/>
            <person name="Yang H.P."/>
            <person name="Yang S.P."/>
            <person name="Yorke J.A."/>
            <person name="Yoshida K."/>
            <person name="Zdobnov E."/>
            <person name="Zhang P."/>
            <person name="Zhang Y."/>
            <person name="Zimin A.V."/>
            <person name="Baldwin J."/>
            <person name="Abdouelleil A."/>
            <person name="Abdulkadir J."/>
            <person name="Abebe A."/>
            <person name="Abera B."/>
            <person name="Abreu J."/>
            <person name="Acer S.C."/>
            <person name="Aftuck L."/>
            <person name="Alexander A."/>
            <person name="An P."/>
            <person name="Anderson E."/>
            <person name="Anderson S."/>
            <person name="Arachi H."/>
            <person name="Azer M."/>
            <person name="Bachantsang P."/>
            <person name="Barry A."/>
            <person name="Bayul T."/>
            <person name="Berlin A."/>
            <person name="Bessette D."/>
            <person name="Bloom T."/>
            <person name="Blye J."/>
            <person name="Boguslavskiy L."/>
            <person name="Bonnet C."/>
            <person name="Boukhgalter B."/>
            <person name="Bourzgui I."/>
            <person name="Brown A."/>
            <person name="Cahill P."/>
            <person name="Channer S."/>
            <person name="Cheshatsang Y."/>
            <person name="Chuda L."/>
            <person name="Citroen M."/>
            <person name="Collymore A."/>
            <person name="Cooke P."/>
            <person name="Costello M."/>
            <person name="D'Aco K."/>
            <person name="Daza R."/>
            <person name="De Haan G."/>
            <person name="DeGray S."/>
            <person name="DeMaso C."/>
            <person name="Dhargay N."/>
            <person name="Dooley K."/>
            <person name="Dooley E."/>
            <person name="Doricent M."/>
            <person name="Dorje P."/>
            <person name="Dorjee K."/>
            <person name="Dupes A."/>
            <person name="Elong R."/>
            <person name="Falk J."/>
            <person name="Farina A."/>
            <person name="Faro S."/>
            <person name="Ferguson D."/>
            <person name="Fisher S."/>
            <person name="Foley C.D."/>
            <person name="Franke A."/>
            <person name="Friedrich D."/>
            <person name="Gadbois L."/>
            <person name="Gearin G."/>
            <person name="Gearin C.R."/>
            <person name="Giannoukos G."/>
            <person name="Goode T."/>
            <person name="Graham J."/>
            <person name="Grandbois E."/>
            <person name="Grewal S."/>
            <person name="Gyaltsen K."/>
            <person name="Hafez N."/>
            <person name="Hagos B."/>
            <person name="Hall J."/>
            <person name="Henson C."/>
            <person name="Hollinger A."/>
            <person name="Honan T."/>
            <person name="Huard M.D."/>
            <person name="Hughes L."/>
            <person name="Hurhula B."/>
            <person name="Husby M.E."/>
            <person name="Kamat A."/>
            <person name="Kanga B."/>
            <person name="Kashin S."/>
            <person name="Khazanovich D."/>
            <person name="Kisner P."/>
            <person name="Lance K."/>
            <person name="Lara M."/>
            <person name="Lee W."/>
            <person name="Lennon N."/>
            <person name="Letendre F."/>
            <person name="LeVine R."/>
            <person name="Lipovsky A."/>
            <person name="Liu X."/>
            <person name="Liu J."/>
            <person name="Liu S."/>
            <person name="Lokyitsang T."/>
            <person name="Lokyitsang Y."/>
            <person name="Lubonja R."/>
            <person name="Lui A."/>
            <person name="MacDonald P."/>
            <person name="Magnisalis V."/>
            <person name="Maru K."/>
            <person name="Matthews C."/>
            <person name="McCusker W."/>
            <person name="McDonough S."/>
            <person name="Mehta T."/>
            <person name="Meldrim J."/>
            <person name="Meneus L."/>
            <person name="Mihai O."/>
            <person name="Mihalev A."/>
            <person name="Mihova T."/>
            <person name="Mittelman R."/>
            <person name="Mlenga V."/>
            <person name="Montmayeur A."/>
            <person name="Mulrain L."/>
            <person name="Navidi A."/>
            <person name="Naylor J."/>
            <person name="Negash T."/>
            <person name="Nguyen T."/>
            <person name="Nguyen N."/>
            <person name="Nicol R."/>
            <person name="Norbu C."/>
            <person name="Norbu N."/>
            <person name="Novod N."/>
            <person name="O'Neill B."/>
            <person name="Osman S."/>
            <person name="Markiewicz E."/>
            <person name="Oyono O.L."/>
            <person name="Patti C."/>
            <person name="Phunkhang P."/>
            <person name="Pierre F."/>
            <person name="Priest M."/>
            <person name="Raghuraman S."/>
            <person name="Rege F."/>
            <person name="Reyes R."/>
            <person name="Rise C."/>
            <person name="Rogov P."/>
            <person name="Ross K."/>
            <person name="Ryan E."/>
            <person name="Settipalli S."/>
            <person name="Shea T."/>
            <person name="Sherpa N."/>
            <person name="Shi L."/>
            <person name="Shih D."/>
            <person name="Sparrow T."/>
            <person name="Spaulding J."/>
            <person name="Stalker J."/>
            <person name="Stange-Thomann N."/>
            <person name="Stavropoulos S."/>
            <person name="Stone C."/>
            <person name="Strader C."/>
            <person name="Tesfaye S."/>
            <person name="Thomson T."/>
            <person name="Thoulutsang Y."/>
            <person name="Thoulutsang D."/>
            <person name="Topham K."/>
            <person name="Topping I."/>
            <person name="Tsamla T."/>
            <person name="Vassiliev H."/>
            <person name="Vo A."/>
            <person name="Wangchuk T."/>
            <person name="Wangdi T."/>
            <person name="Weiand M."/>
            <person name="Wilkinson J."/>
            <person name="Wilson A."/>
            <person name="Yadav S."/>
            <person name="Young G."/>
            <person name="Yu Q."/>
            <person name="Zembek L."/>
            <person name="Zhong D."/>
            <person name="Zimmer A."/>
            <person name="Zwirko Z."/>
            <person name="Jaffe D.B."/>
            <person name="Alvarez P."/>
            <person name="Brockman W."/>
            <person name="Butler J."/>
            <person name="Chin C."/>
            <person name="Gnerre S."/>
            <person name="Grabherr M."/>
            <person name="Kleber M."/>
            <person name="Mauceli E."/>
            <person name="MacCallum I."/>
        </authorList>
    </citation>
    <scope>NUCLEOTIDE SEQUENCE [LARGE SCALE GENOMIC DNA]</scope>
    <source>
        <strain evidence="3">Tucson 15010-1051.87</strain>
    </source>
</reference>
<evidence type="ECO:0000313" key="2">
    <source>
        <dbReference type="EMBL" id="EDW59585.2"/>
    </source>
</evidence>
<gene>
    <name evidence="2" type="primary">Dvir\GJ10968</name>
    <name evidence="2" type="ORF">Dvir_GJ10968</name>
</gene>
<organism evidence="2 3">
    <name type="scientific">Drosophila virilis</name>
    <name type="common">Fruit fly</name>
    <dbReference type="NCBI Taxonomy" id="7244"/>
    <lineage>
        <taxon>Eukaryota</taxon>
        <taxon>Metazoa</taxon>
        <taxon>Ecdysozoa</taxon>
        <taxon>Arthropoda</taxon>
        <taxon>Hexapoda</taxon>
        <taxon>Insecta</taxon>
        <taxon>Pterygota</taxon>
        <taxon>Neoptera</taxon>
        <taxon>Endopterygota</taxon>
        <taxon>Diptera</taxon>
        <taxon>Brachycera</taxon>
        <taxon>Muscomorpha</taxon>
        <taxon>Ephydroidea</taxon>
        <taxon>Drosophilidae</taxon>
        <taxon>Drosophila</taxon>
    </lineage>
</organism>
<protein>
    <submittedName>
        <fullName evidence="2">Uncharacterized protein</fullName>
    </submittedName>
</protein>
<dbReference type="HOGENOM" id="CLU_1940326_0_0_1"/>
<dbReference type="Proteomes" id="UP000008792">
    <property type="component" value="Unassembled WGS sequence"/>
</dbReference>
<feature type="compositionally biased region" description="Low complexity" evidence="1">
    <location>
        <begin position="80"/>
        <end position="100"/>
    </location>
</feature>
<dbReference type="KEGG" id="dvi:6632750"/>
<dbReference type="InParanoid" id="B4M4M4"/>
<dbReference type="eggNOG" id="ENOG502TBDW">
    <property type="taxonomic scope" value="Eukaryota"/>
</dbReference>
<dbReference type="EMBL" id="CH940652">
    <property type="protein sequence ID" value="EDW59585.2"/>
    <property type="molecule type" value="Genomic_DNA"/>
</dbReference>
<name>B4M4M4_DROVI</name>